<dbReference type="SUPFAM" id="SSF53756">
    <property type="entry name" value="UDP-Glycosyltransferase/glycogen phosphorylase"/>
    <property type="match status" value="1"/>
</dbReference>
<gene>
    <name evidence="2" type="ORF">EJP77_14755</name>
</gene>
<protein>
    <recommendedName>
        <fullName evidence="4">Glycosyltransferase</fullName>
    </recommendedName>
</protein>
<dbReference type="PANTHER" id="PTHR21015">
    <property type="entry name" value="UDP-N-ACETYLGLUCOSAMINE--N-ACETYLMURAMYL-(PENTAPEPTIDE) PYROPHOSPHORYL-UNDECAPRENOL N-ACETYLGLUCOSAMINE TRANSFERASE 1"/>
    <property type="match status" value="1"/>
</dbReference>
<evidence type="ECO:0008006" key="4">
    <source>
        <dbReference type="Google" id="ProtNLM"/>
    </source>
</evidence>
<keyword evidence="3" id="KW-1185">Reference proteome</keyword>
<evidence type="ECO:0000256" key="1">
    <source>
        <dbReference type="ARBA" id="ARBA00023136"/>
    </source>
</evidence>
<comment type="caution">
    <text evidence="2">The sequence shown here is derived from an EMBL/GenBank/DDBJ whole genome shotgun (WGS) entry which is preliminary data.</text>
</comment>
<dbReference type="PANTHER" id="PTHR21015:SF22">
    <property type="entry name" value="GLYCOSYLTRANSFERASE"/>
    <property type="match status" value="1"/>
</dbReference>
<evidence type="ECO:0000313" key="2">
    <source>
        <dbReference type="EMBL" id="RUT29630.1"/>
    </source>
</evidence>
<dbReference type="EMBL" id="RZNX01000006">
    <property type="protein sequence ID" value="RUT29630.1"/>
    <property type="molecule type" value="Genomic_DNA"/>
</dbReference>
<keyword evidence="1" id="KW-0472">Membrane</keyword>
<proteinExistence type="predicted"/>
<dbReference type="AlphaFoldDB" id="A0A3S1CXT4"/>
<dbReference type="OrthoDB" id="2850702at2"/>
<organism evidence="2 3">
    <name type="scientific">Paenibacillus zeisoli</name>
    <dbReference type="NCBI Taxonomy" id="2496267"/>
    <lineage>
        <taxon>Bacteria</taxon>
        <taxon>Bacillati</taxon>
        <taxon>Bacillota</taxon>
        <taxon>Bacilli</taxon>
        <taxon>Bacillales</taxon>
        <taxon>Paenibacillaceae</taxon>
        <taxon>Paenibacillus</taxon>
    </lineage>
</organism>
<dbReference type="RefSeq" id="WP_127200013.1">
    <property type="nucleotide sequence ID" value="NZ_RZNX01000006.1"/>
</dbReference>
<name>A0A3S1CXT4_9BACL</name>
<dbReference type="GO" id="GO:0016757">
    <property type="term" value="F:glycosyltransferase activity"/>
    <property type="evidence" value="ECO:0007669"/>
    <property type="project" value="TreeGrafter"/>
</dbReference>
<sequence>MARALLHSDPSLTIEVYLGSLQSIFSPLFEEIGVEVIDLSPKKAVDHSKHSHLSDFLDWNTMLENYLSPMFYNSQRILRLTNLLLQSNPDVVVSDYDFSALAAAQIAGIPSVLVTERYNFTITGTSDEELIRAGFTVHAEELEQVRTVLNQLFVSLTGSATYVLTDKPFVEEIDRGSVAEKLIEQGKMKFVGPMIRPIDKALDRRHEREQFGIEEGEFLIVATMGGTAMFRENMRAMQKTYLDTYASVKEAIPHARMILIAREQLDVPEGVVCVTYVPNWIPLLRSADVVLAHPGWITVTEISALRIPTVFLLSSPKEYHELEAFRRLELLGYLVQLGLDSEALTSKILKLRDPQEAARLQAAYASVAPDAEGALRAAEWIKRAGQSGAAARQEAILQR</sequence>
<evidence type="ECO:0000313" key="3">
    <source>
        <dbReference type="Proteomes" id="UP000272464"/>
    </source>
</evidence>
<reference evidence="2 3" key="1">
    <citation type="submission" date="2018-12" db="EMBL/GenBank/DDBJ databases">
        <authorList>
            <person name="Sun L."/>
            <person name="Chen Z."/>
        </authorList>
    </citation>
    <scope>NUCLEOTIDE SEQUENCE [LARGE SCALE GENOMIC DNA]</scope>
    <source>
        <strain evidence="2 3">3-5-3</strain>
    </source>
</reference>
<dbReference type="Gene3D" id="3.40.50.2000">
    <property type="entry name" value="Glycogen Phosphorylase B"/>
    <property type="match status" value="2"/>
</dbReference>
<accession>A0A3S1CXT4</accession>
<dbReference type="Proteomes" id="UP000272464">
    <property type="component" value="Unassembled WGS sequence"/>
</dbReference>